<protein>
    <submittedName>
        <fullName evidence="3">Cobalt transporter</fullName>
    </submittedName>
</protein>
<sequence>MILRVLKAALVAGFLAACVAATLQTFLTSPLILQAETYEKAAAPEAHASGYGGLVQLAHVHSAQLHLAHGQHAHADAAEEGGWEPGEGFPRVAFTALATLVSGVGYAAILAALLLAAGREFNPQTALRWAIGGFVAVNLAPAVGLPPELPGMGGAHLAERQIWWVCTALGTGLGLYLMTNVRHHAAIGIGLLAIVLPHIIGAPHAEAAASDVPAVLAAQFAARSLAVAFAFWATLGLSLGWYWVRQEDRTKSGLLSQAASVTGERKAV</sequence>
<dbReference type="RefSeq" id="WP_099511819.1">
    <property type="nucleotide sequence ID" value="NZ_CP016616.1"/>
</dbReference>
<organism evidence="3">
    <name type="scientific">Microvirga ossetica</name>
    <dbReference type="NCBI Taxonomy" id="1882682"/>
    <lineage>
        <taxon>Bacteria</taxon>
        <taxon>Pseudomonadati</taxon>
        <taxon>Pseudomonadota</taxon>
        <taxon>Alphaproteobacteria</taxon>
        <taxon>Hyphomicrobiales</taxon>
        <taxon>Methylobacteriaceae</taxon>
        <taxon>Microvirga</taxon>
    </lineage>
</organism>
<keyword evidence="1" id="KW-0812">Transmembrane</keyword>
<evidence type="ECO:0000313" key="3">
    <source>
        <dbReference type="EMBL" id="ANY80749.1"/>
    </source>
</evidence>
<feature type="transmembrane region" description="Helical" evidence="1">
    <location>
        <begin position="161"/>
        <end position="178"/>
    </location>
</feature>
<feature type="transmembrane region" description="Helical" evidence="1">
    <location>
        <begin position="92"/>
        <end position="117"/>
    </location>
</feature>
<dbReference type="PROSITE" id="PS51257">
    <property type="entry name" value="PROKAR_LIPOPROTEIN"/>
    <property type="match status" value="1"/>
</dbReference>
<keyword evidence="2" id="KW-0732">Signal</keyword>
<keyword evidence="1" id="KW-0472">Membrane</keyword>
<dbReference type="EMBL" id="CP016616">
    <property type="protein sequence ID" value="ANY80749.1"/>
    <property type="molecule type" value="Genomic_DNA"/>
</dbReference>
<dbReference type="NCBIfam" id="TIGR02458">
    <property type="entry name" value="CbtA"/>
    <property type="match status" value="1"/>
</dbReference>
<dbReference type="AlphaFoldDB" id="A0A1B2ELC8"/>
<evidence type="ECO:0000256" key="1">
    <source>
        <dbReference type="SAM" id="Phobius"/>
    </source>
</evidence>
<feature type="chain" id="PRO_5008536227" evidence="2">
    <location>
        <begin position="21"/>
        <end position="268"/>
    </location>
</feature>
<reference evidence="3" key="1">
    <citation type="submission" date="2016-07" db="EMBL/GenBank/DDBJ databases">
        <title>Microvirga ossetica sp. nov. a new species of rhizobia isolated from root nodules of the legume species Vicia alpestris Steven originated from North Ossetia region in the Caucasus.</title>
        <authorList>
            <person name="Safronova V.I."/>
            <person name="Kuznetsova I.G."/>
            <person name="Sazanova A.L."/>
            <person name="Belimov A."/>
            <person name="Andronov E."/>
            <person name="Osledkin Y.S."/>
            <person name="Onishchuk O.P."/>
            <person name="Kurchak O.N."/>
            <person name="Shaposhnikov A.I."/>
            <person name="Willems A."/>
            <person name="Tikhonovich I.A."/>
        </authorList>
    </citation>
    <scope>NUCLEOTIDE SEQUENCE [LARGE SCALE GENOMIC DNA]</scope>
    <source>
        <strain evidence="3">V5/3M</strain>
    </source>
</reference>
<dbReference type="Pfam" id="PF09490">
    <property type="entry name" value="CbtA"/>
    <property type="match status" value="1"/>
</dbReference>
<dbReference type="InterPro" id="IPR012666">
    <property type="entry name" value="CbtA_put"/>
</dbReference>
<keyword evidence="1" id="KW-1133">Transmembrane helix</keyword>
<evidence type="ECO:0000256" key="2">
    <source>
        <dbReference type="SAM" id="SignalP"/>
    </source>
</evidence>
<dbReference type="KEGG" id="moc:BB934_23030"/>
<feature type="transmembrane region" description="Helical" evidence="1">
    <location>
        <begin position="225"/>
        <end position="244"/>
    </location>
</feature>
<feature type="transmembrane region" description="Helical" evidence="1">
    <location>
        <begin position="129"/>
        <end position="149"/>
    </location>
</feature>
<feature type="transmembrane region" description="Helical" evidence="1">
    <location>
        <begin position="185"/>
        <end position="205"/>
    </location>
</feature>
<name>A0A1B2ELC8_9HYPH</name>
<proteinExistence type="predicted"/>
<accession>A0A1B2ELC8</accession>
<gene>
    <name evidence="3" type="ORF">BB934_23030</name>
</gene>
<dbReference type="OrthoDB" id="9813640at2"/>
<feature type="signal peptide" evidence="2">
    <location>
        <begin position="1"/>
        <end position="20"/>
    </location>
</feature>